<organism evidence="2 3">
    <name type="scientific">candidate division WOR-1 bacterium RIFOXYB2_FULL_36_35</name>
    <dbReference type="NCBI Taxonomy" id="1802578"/>
    <lineage>
        <taxon>Bacteria</taxon>
        <taxon>Bacillati</taxon>
        <taxon>Saganbacteria</taxon>
    </lineage>
</organism>
<evidence type="ECO:0000313" key="2">
    <source>
        <dbReference type="EMBL" id="OGC13457.1"/>
    </source>
</evidence>
<proteinExistence type="predicted"/>
<protein>
    <submittedName>
        <fullName evidence="2">Uncharacterized protein</fullName>
    </submittedName>
</protein>
<evidence type="ECO:0000313" key="3">
    <source>
        <dbReference type="Proteomes" id="UP000177905"/>
    </source>
</evidence>
<keyword evidence="1" id="KW-0472">Membrane</keyword>
<dbReference type="Proteomes" id="UP000177905">
    <property type="component" value="Unassembled WGS sequence"/>
</dbReference>
<sequence>MPVHTGAMISQPNLAFNFQESFKVICLTPQHSFISYLGFNWNYPYIMIIILLFLAYENY</sequence>
<name>A0A1F4RZ82_UNCSA</name>
<keyword evidence="1" id="KW-1133">Transmembrane helix</keyword>
<dbReference type="EMBL" id="MEUA01000054">
    <property type="protein sequence ID" value="OGC13457.1"/>
    <property type="molecule type" value="Genomic_DNA"/>
</dbReference>
<feature type="transmembrane region" description="Helical" evidence="1">
    <location>
        <begin position="33"/>
        <end position="56"/>
    </location>
</feature>
<keyword evidence="1" id="KW-0812">Transmembrane</keyword>
<dbReference type="AlphaFoldDB" id="A0A1F4RZ82"/>
<reference evidence="2 3" key="1">
    <citation type="journal article" date="2016" name="Nat. Commun.">
        <title>Thousands of microbial genomes shed light on interconnected biogeochemical processes in an aquifer system.</title>
        <authorList>
            <person name="Anantharaman K."/>
            <person name="Brown C.T."/>
            <person name="Hug L.A."/>
            <person name="Sharon I."/>
            <person name="Castelle C.J."/>
            <person name="Probst A.J."/>
            <person name="Thomas B.C."/>
            <person name="Singh A."/>
            <person name="Wilkins M.J."/>
            <person name="Karaoz U."/>
            <person name="Brodie E.L."/>
            <person name="Williams K.H."/>
            <person name="Hubbard S.S."/>
            <person name="Banfield J.F."/>
        </authorList>
    </citation>
    <scope>NUCLEOTIDE SEQUENCE [LARGE SCALE GENOMIC DNA]</scope>
</reference>
<comment type="caution">
    <text evidence="2">The sequence shown here is derived from an EMBL/GenBank/DDBJ whole genome shotgun (WGS) entry which is preliminary data.</text>
</comment>
<evidence type="ECO:0000256" key="1">
    <source>
        <dbReference type="SAM" id="Phobius"/>
    </source>
</evidence>
<gene>
    <name evidence="2" type="ORF">A2290_07175</name>
</gene>
<accession>A0A1F4RZ82</accession>